<sequence length="66" mass="7833">MHIGALKKEAGRDFGLVRISLPNPQEPVNENTFRFRLDRERLRRTLRREGRYRLRSNMQAPSPKTV</sequence>
<gene>
    <name evidence="1" type="ORF">BIY37_09445</name>
</gene>
<comment type="caution">
    <text evidence="1">The sequence shown here is derived from an EMBL/GenBank/DDBJ whole genome shotgun (WGS) entry which is preliminary data.</text>
</comment>
<proteinExistence type="predicted"/>
<protein>
    <submittedName>
        <fullName evidence="1">Uncharacterized protein</fullName>
    </submittedName>
</protein>
<reference evidence="1 2" key="1">
    <citation type="journal article" date="2016" name="Genome Announc.">
        <title>Draft Genome Sequence of the Anaerobic Ammonium-Oxidizing Bacterium 'Candidatus Brocadia sp. 40'.</title>
        <authorList>
            <person name="Ali M."/>
            <person name="Haroon M.F."/>
            <person name="Narita Y."/>
            <person name="Zhang L."/>
            <person name="Rangel Shaw D."/>
            <person name="Okabe S."/>
            <person name="Saikaly P.E."/>
        </authorList>
    </citation>
    <scope>NUCLEOTIDE SEQUENCE [LARGE SCALE GENOMIC DNA]</scope>
    <source>
        <strain evidence="1 2">40</strain>
    </source>
</reference>
<name>A0A1V6LYJ9_9BACT</name>
<evidence type="ECO:0000313" key="1">
    <source>
        <dbReference type="EMBL" id="OQD45228.1"/>
    </source>
</evidence>
<dbReference type="Proteomes" id="UP000242219">
    <property type="component" value="Unassembled WGS sequence"/>
</dbReference>
<evidence type="ECO:0000313" key="2">
    <source>
        <dbReference type="Proteomes" id="UP000242219"/>
    </source>
</evidence>
<dbReference type="AlphaFoldDB" id="A0A1V6LYJ9"/>
<accession>A0A1V6LYJ9</accession>
<keyword evidence="2" id="KW-1185">Reference proteome</keyword>
<organism evidence="1 2">
    <name type="scientific">Candidatus Brocadia sapporoensis</name>
    <dbReference type="NCBI Taxonomy" id="392547"/>
    <lineage>
        <taxon>Bacteria</taxon>
        <taxon>Pseudomonadati</taxon>
        <taxon>Planctomycetota</taxon>
        <taxon>Candidatus Brocadiia</taxon>
        <taxon>Candidatus Brocadiales</taxon>
        <taxon>Candidatus Brocadiaceae</taxon>
        <taxon>Candidatus Brocadia</taxon>
    </lineage>
</organism>
<dbReference type="EMBL" id="MJUW02000100">
    <property type="protein sequence ID" value="OQD45228.1"/>
    <property type="molecule type" value="Genomic_DNA"/>
</dbReference>